<organism evidence="2 3">
    <name type="scientific">Thermosyntropha lipolytica DSM 11003</name>
    <dbReference type="NCBI Taxonomy" id="1123382"/>
    <lineage>
        <taxon>Bacteria</taxon>
        <taxon>Bacillati</taxon>
        <taxon>Bacillota</taxon>
        <taxon>Clostridia</taxon>
        <taxon>Eubacteriales</taxon>
        <taxon>Syntrophomonadaceae</taxon>
        <taxon>Thermosyntropha</taxon>
    </lineage>
</organism>
<dbReference type="InterPro" id="IPR036779">
    <property type="entry name" value="LysM_dom_sf"/>
</dbReference>
<dbReference type="Proteomes" id="UP000242329">
    <property type="component" value="Unassembled WGS sequence"/>
</dbReference>
<evidence type="ECO:0000259" key="1">
    <source>
        <dbReference type="PROSITE" id="PS51782"/>
    </source>
</evidence>
<proteinExistence type="predicted"/>
<protein>
    <submittedName>
        <fullName evidence="2">Putative peptidoglycan binding domain-containing protein</fullName>
    </submittedName>
</protein>
<dbReference type="Pfam" id="PF01476">
    <property type="entry name" value="LysM"/>
    <property type="match status" value="1"/>
</dbReference>
<dbReference type="STRING" id="1123382.SAMN02745221_01146"/>
<sequence>MPKKLSRKLLAPVLLILFTFSGVINLSAADNPYGLDNLRLGSRGTYVQNLQRDLTFLGYDTKGVDGIFGSNTYSAVVRFQRDHNLYPDGIVGRQTKEVLSRKIAARTYTVRAGDTLYKISLKYGTSVNAVKQANNLKSDMIYPGQVLLIPSSGTTTPSRGGIRYPEAADWWTDVQYVFTRGSIATVTDVDTGISYQVRRKGGTNHADCEPLTKADTAKMKQIYGGQWSWARRAVIVSVNGRVFAASQNGMPHGLYDIYDNNFDGHFCIHFKNSRTHGTNRVDEAHQAAVMKAAGYRI</sequence>
<feature type="domain" description="LysM" evidence="1">
    <location>
        <begin position="106"/>
        <end position="149"/>
    </location>
</feature>
<dbReference type="InterPro" id="IPR036365">
    <property type="entry name" value="PGBD-like_sf"/>
</dbReference>
<name>A0A1M5NBJ1_9FIRM</name>
<dbReference type="Pfam" id="PF01471">
    <property type="entry name" value="PG_binding_1"/>
    <property type="match status" value="1"/>
</dbReference>
<keyword evidence="3" id="KW-1185">Reference proteome</keyword>
<dbReference type="InterPro" id="IPR036366">
    <property type="entry name" value="PGBDSf"/>
</dbReference>
<dbReference type="PANTHER" id="PTHR33734:SF22">
    <property type="entry name" value="MEMBRANE-BOUND LYTIC MUREIN TRANSGLYCOSYLASE D"/>
    <property type="match status" value="1"/>
</dbReference>
<evidence type="ECO:0000313" key="2">
    <source>
        <dbReference type="EMBL" id="SHG86363.1"/>
    </source>
</evidence>
<evidence type="ECO:0000313" key="3">
    <source>
        <dbReference type="Proteomes" id="UP000242329"/>
    </source>
</evidence>
<dbReference type="Gene3D" id="3.10.350.10">
    <property type="entry name" value="LysM domain"/>
    <property type="match status" value="1"/>
</dbReference>
<dbReference type="SUPFAM" id="SSF54106">
    <property type="entry name" value="LysM domain"/>
    <property type="match status" value="1"/>
</dbReference>
<dbReference type="PROSITE" id="PS51782">
    <property type="entry name" value="LYSM"/>
    <property type="match status" value="1"/>
</dbReference>
<dbReference type="InterPro" id="IPR002477">
    <property type="entry name" value="Peptidoglycan-bd-like"/>
</dbReference>
<dbReference type="Gene3D" id="1.10.101.10">
    <property type="entry name" value="PGBD-like superfamily/PGBD"/>
    <property type="match status" value="1"/>
</dbReference>
<dbReference type="PANTHER" id="PTHR33734">
    <property type="entry name" value="LYSM DOMAIN-CONTAINING GPI-ANCHORED PROTEIN 2"/>
    <property type="match status" value="1"/>
</dbReference>
<dbReference type="AlphaFoldDB" id="A0A1M5NBJ1"/>
<dbReference type="SUPFAM" id="SSF47090">
    <property type="entry name" value="PGBD-like"/>
    <property type="match status" value="1"/>
</dbReference>
<dbReference type="InterPro" id="IPR018392">
    <property type="entry name" value="LysM"/>
</dbReference>
<dbReference type="SMART" id="SM00257">
    <property type="entry name" value="LysM"/>
    <property type="match status" value="1"/>
</dbReference>
<gene>
    <name evidence="2" type="ORF">SAMN02745221_01146</name>
</gene>
<accession>A0A1M5NBJ1</accession>
<dbReference type="CDD" id="cd00118">
    <property type="entry name" value="LysM"/>
    <property type="match status" value="1"/>
</dbReference>
<dbReference type="OrthoDB" id="529831at2"/>
<dbReference type="RefSeq" id="WP_073091408.1">
    <property type="nucleotide sequence ID" value="NZ_FQWY01000015.1"/>
</dbReference>
<reference evidence="3" key="1">
    <citation type="submission" date="2016-11" db="EMBL/GenBank/DDBJ databases">
        <authorList>
            <person name="Varghese N."/>
            <person name="Submissions S."/>
        </authorList>
    </citation>
    <scope>NUCLEOTIDE SEQUENCE [LARGE SCALE GENOMIC DNA]</scope>
    <source>
        <strain evidence="3">DSM 11003</strain>
    </source>
</reference>
<dbReference type="EMBL" id="FQWY01000015">
    <property type="protein sequence ID" value="SHG86363.1"/>
    <property type="molecule type" value="Genomic_DNA"/>
</dbReference>